<name>G9YKE3_9FIRM</name>
<evidence type="ECO:0000259" key="9">
    <source>
        <dbReference type="PROSITE" id="PS50928"/>
    </source>
</evidence>
<dbReference type="Gene3D" id="1.10.3720.10">
    <property type="entry name" value="MetI-like"/>
    <property type="match status" value="1"/>
</dbReference>
<dbReference type="Gene3D" id="3.40.190.120">
    <property type="entry name" value="Osmoprotection protein (prox), domain 2"/>
    <property type="match status" value="1"/>
</dbReference>
<evidence type="ECO:0000256" key="1">
    <source>
        <dbReference type="ARBA" id="ARBA00004141"/>
    </source>
</evidence>
<feature type="transmembrane region" description="Helical" evidence="8">
    <location>
        <begin position="155"/>
        <end position="172"/>
    </location>
</feature>
<feature type="transmembrane region" description="Helical" evidence="8">
    <location>
        <begin position="178"/>
        <end position="197"/>
    </location>
</feature>
<evidence type="ECO:0000256" key="5">
    <source>
        <dbReference type="ARBA" id="ARBA00023136"/>
    </source>
</evidence>
<dbReference type="Proteomes" id="UP000005481">
    <property type="component" value="Unassembled WGS sequence"/>
</dbReference>
<dbReference type="InterPro" id="IPR058089">
    <property type="entry name" value="EgtUBC_SBD"/>
</dbReference>
<keyword evidence="3 8" id="KW-0812">Transmembrane</keyword>
<evidence type="ECO:0000256" key="8">
    <source>
        <dbReference type="RuleBase" id="RU363032"/>
    </source>
</evidence>
<keyword evidence="11" id="KW-1185">Reference proteome</keyword>
<dbReference type="SUPFAM" id="SSF161098">
    <property type="entry name" value="MetI-like"/>
    <property type="match status" value="1"/>
</dbReference>
<gene>
    <name evidence="10" type="ORF">HMPREF0080_02153</name>
</gene>
<dbReference type="InterPro" id="IPR035906">
    <property type="entry name" value="MetI-like_sf"/>
</dbReference>
<evidence type="ECO:0000256" key="2">
    <source>
        <dbReference type="ARBA" id="ARBA00022448"/>
    </source>
</evidence>
<dbReference type="AlphaFoldDB" id="G9YKE3"/>
<comment type="similarity">
    <text evidence="6">In the C-terminal section; belongs to the OsmX family.</text>
</comment>
<protein>
    <submittedName>
        <fullName evidence="10">ABC transporter, substrate-binding protein, QAT family</fullName>
    </submittedName>
</protein>
<dbReference type="eggNOG" id="COG1174">
    <property type="taxonomic scope" value="Bacteria"/>
</dbReference>
<dbReference type="Pfam" id="PF00528">
    <property type="entry name" value="BPD_transp_1"/>
    <property type="match status" value="1"/>
</dbReference>
<organism evidence="10 11">
    <name type="scientific">Anaeroglobus geminatus F0357</name>
    <dbReference type="NCBI Taxonomy" id="861450"/>
    <lineage>
        <taxon>Bacteria</taxon>
        <taxon>Bacillati</taxon>
        <taxon>Bacillota</taxon>
        <taxon>Negativicutes</taxon>
        <taxon>Veillonellales</taxon>
        <taxon>Veillonellaceae</taxon>
        <taxon>Anaeroglobus</taxon>
    </lineage>
</organism>
<dbReference type="Pfam" id="PF04069">
    <property type="entry name" value="OpuAC"/>
    <property type="match status" value="1"/>
</dbReference>
<dbReference type="GO" id="GO:0022857">
    <property type="term" value="F:transmembrane transporter activity"/>
    <property type="evidence" value="ECO:0007669"/>
    <property type="project" value="InterPro"/>
</dbReference>
<dbReference type="HOGENOM" id="CLU_038355_0_1_9"/>
<evidence type="ECO:0000256" key="3">
    <source>
        <dbReference type="ARBA" id="ARBA00022692"/>
    </source>
</evidence>
<dbReference type="PANTHER" id="PTHR30177">
    <property type="entry name" value="GLYCINE BETAINE/L-PROLINE TRANSPORT SYSTEM PERMEASE PROTEIN PROW"/>
    <property type="match status" value="1"/>
</dbReference>
<evidence type="ECO:0000256" key="6">
    <source>
        <dbReference type="ARBA" id="ARBA00035642"/>
    </source>
</evidence>
<keyword evidence="4 8" id="KW-1133">Transmembrane helix</keyword>
<dbReference type="RefSeq" id="WP_006791114.1">
    <property type="nucleotide sequence ID" value="NZ_JH417616.1"/>
</dbReference>
<dbReference type="InterPro" id="IPR000515">
    <property type="entry name" value="MetI-like"/>
</dbReference>
<evidence type="ECO:0000313" key="11">
    <source>
        <dbReference type="Proteomes" id="UP000005481"/>
    </source>
</evidence>
<feature type="domain" description="ABC transmembrane type-1" evidence="9">
    <location>
        <begin position="19"/>
        <end position="198"/>
    </location>
</feature>
<dbReference type="InterPro" id="IPR051204">
    <property type="entry name" value="ABC_transp_perm/SBD"/>
</dbReference>
<evidence type="ECO:0000256" key="4">
    <source>
        <dbReference type="ARBA" id="ARBA00022989"/>
    </source>
</evidence>
<proteinExistence type="inferred from homology"/>
<dbReference type="SUPFAM" id="SSF53850">
    <property type="entry name" value="Periplasmic binding protein-like II"/>
    <property type="match status" value="1"/>
</dbReference>
<dbReference type="GO" id="GO:0043190">
    <property type="term" value="C:ATP-binding cassette (ABC) transporter complex"/>
    <property type="evidence" value="ECO:0007669"/>
    <property type="project" value="InterPro"/>
</dbReference>
<comment type="similarity">
    <text evidence="8">Belongs to the binding-protein-dependent transport system permease family.</text>
</comment>
<dbReference type="PATRIC" id="fig|861450.3.peg.1975"/>
<keyword evidence="5 8" id="KW-0472">Membrane</keyword>
<dbReference type="EMBL" id="AGCJ01000102">
    <property type="protein sequence ID" value="EHM37205.1"/>
    <property type="molecule type" value="Genomic_DNA"/>
</dbReference>
<dbReference type="PANTHER" id="PTHR30177:SF4">
    <property type="entry name" value="OSMOPROTECTANT IMPORT PERMEASE PROTEIN OSMW"/>
    <property type="match status" value="1"/>
</dbReference>
<dbReference type="Gene3D" id="3.40.190.10">
    <property type="entry name" value="Periplasmic binding protein-like II"/>
    <property type="match status" value="1"/>
</dbReference>
<accession>G9YKE3</accession>
<evidence type="ECO:0000256" key="7">
    <source>
        <dbReference type="ARBA" id="ARBA00035652"/>
    </source>
</evidence>
<comment type="similarity">
    <text evidence="7">In the N-terminal section; belongs to the binding-protein-dependent transport system permease family.</text>
</comment>
<evidence type="ECO:0000313" key="10">
    <source>
        <dbReference type="EMBL" id="EHM37205.1"/>
    </source>
</evidence>
<dbReference type="eggNOG" id="COG1732">
    <property type="taxonomic scope" value="Bacteria"/>
</dbReference>
<dbReference type="InterPro" id="IPR007210">
    <property type="entry name" value="ABC_Gly_betaine_transp_sub-bd"/>
</dbReference>
<dbReference type="CDD" id="cd06261">
    <property type="entry name" value="TM_PBP2"/>
    <property type="match status" value="1"/>
</dbReference>
<keyword evidence="2 8" id="KW-0813">Transport</keyword>
<sequence length="501" mass="55077">MNSIATTFIERQHDFYIALIQHLQLSLGALFIAIVIALPLGVLVARRKGIAEVLVQITGIMQTLPSLAVLGLMIPIFGIGSLPALTALVIYALFPILQNTITGIQEIDPSLQEAGEALGMNRPEKLKNYEIPLALPVITAGIRTAAVMIIGTATLAALIGAGGLGTFILLGIDRNDSALILIGALASAFLAIVFNFILRFMEHRSLRHIACFLGTLALILITSFVPFSGRHDKIVIAGKLGPEPEILINMYKELIEHHTNLEVELKPNFGKTTFLYEALKSGDIDMYPEFTGTVTTTLLQQKPPASTEARTVYEQGRDGIYSQDRLIYLEPTAYENTYAVAVSETYAAAHSLHTISDLTRVSNSAVAGFTLEFADRRDGNRGLQSLYGLHLNVKTMEPALRYEAIRNGAIQITDAYSTDSELIQYHLVVLKDDKHLFPPYQGAPLIREETLEAHPELRDVLNKLSGNITEEEMQQMNYEVRVNGRSAHDVAAEYVKNRGLI</sequence>
<dbReference type="STRING" id="861450.HMPREF0080_02153"/>
<dbReference type="GO" id="GO:0031460">
    <property type="term" value="P:glycine betaine transport"/>
    <property type="evidence" value="ECO:0007669"/>
    <property type="project" value="TreeGrafter"/>
</dbReference>
<dbReference type="CDD" id="cd13610">
    <property type="entry name" value="PBP2_ChoS"/>
    <property type="match status" value="1"/>
</dbReference>
<dbReference type="OrthoDB" id="9801163at2"/>
<feature type="transmembrane region" description="Helical" evidence="8">
    <location>
        <begin position="66"/>
        <end position="94"/>
    </location>
</feature>
<feature type="transmembrane region" description="Helical" evidence="8">
    <location>
        <begin position="25"/>
        <end position="45"/>
    </location>
</feature>
<dbReference type="PROSITE" id="PS50928">
    <property type="entry name" value="ABC_TM1"/>
    <property type="match status" value="1"/>
</dbReference>
<dbReference type="FunFam" id="1.10.3720.10:FF:000001">
    <property type="entry name" value="Glycine betaine ABC transporter, permease"/>
    <property type="match status" value="1"/>
</dbReference>
<comment type="caution">
    <text evidence="10">The sequence shown here is derived from an EMBL/GenBank/DDBJ whole genome shotgun (WGS) entry which is preliminary data.</text>
</comment>
<comment type="subcellular location">
    <subcellularLocation>
        <location evidence="8">Cell membrane</location>
        <topology evidence="8">Multi-pass membrane protein</topology>
    </subcellularLocation>
    <subcellularLocation>
        <location evidence="1">Membrane</location>
        <topology evidence="1">Multi-pass membrane protein</topology>
    </subcellularLocation>
</comment>
<feature type="transmembrane region" description="Helical" evidence="8">
    <location>
        <begin position="209"/>
        <end position="227"/>
    </location>
</feature>
<reference evidence="10 11" key="1">
    <citation type="submission" date="2011-08" db="EMBL/GenBank/DDBJ databases">
        <authorList>
            <person name="Weinstock G."/>
            <person name="Sodergren E."/>
            <person name="Clifton S."/>
            <person name="Fulton L."/>
            <person name="Fulton B."/>
            <person name="Courtney L."/>
            <person name="Fronick C."/>
            <person name="Harrison M."/>
            <person name="Strong C."/>
            <person name="Farmer C."/>
            <person name="Delahaunty K."/>
            <person name="Markovic C."/>
            <person name="Hall O."/>
            <person name="Minx P."/>
            <person name="Tomlinson C."/>
            <person name="Mitreva M."/>
            <person name="Hou S."/>
            <person name="Chen J."/>
            <person name="Wollam A."/>
            <person name="Pepin K.H."/>
            <person name="Johnson M."/>
            <person name="Bhonagiri V."/>
            <person name="Zhang X."/>
            <person name="Suruliraj S."/>
            <person name="Warren W."/>
            <person name="Chinwalla A."/>
            <person name="Mardis E.R."/>
            <person name="Wilson R.K."/>
        </authorList>
    </citation>
    <scope>NUCLEOTIDE SEQUENCE [LARGE SCALE GENOMIC DNA]</scope>
    <source>
        <strain evidence="10 11">F0357</strain>
    </source>
</reference>